<proteinExistence type="predicted"/>
<dbReference type="OrthoDB" id="9805307at2"/>
<reference evidence="3 4" key="1">
    <citation type="submission" date="2018-01" db="EMBL/GenBank/DDBJ databases">
        <title>Whole genome sequencing of Histamine producing bacteria.</title>
        <authorList>
            <person name="Butler K."/>
        </authorList>
    </citation>
    <scope>NUCLEOTIDE SEQUENCE [LARGE SCALE GENOMIC DNA]</scope>
    <source>
        <strain evidence="3 4">JCM 12947</strain>
    </source>
</reference>
<dbReference type="GO" id="GO:0018773">
    <property type="term" value="F:acetylpyruvate hydrolase activity"/>
    <property type="evidence" value="ECO:0007669"/>
    <property type="project" value="TreeGrafter"/>
</dbReference>
<evidence type="ECO:0000256" key="1">
    <source>
        <dbReference type="ARBA" id="ARBA00022723"/>
    </source>
</evidence>
<dbReference type="GO" id="GO:0046872">
    <property type="term" value="F:metal ion binding"/>
    <property type="evidence" value="ECO:0007669"/>
    <property type="project" value="UniProtKB-KW"/>
</dbReference>
<organism evidence="3 4">
    <name type="scientific">Photobacterium frigidiphilum</name>
    <dbReference type="NCBI Taxonomy" id="264736"/>
    <lineage>
        <taxon>Bacteria</taxon>
        <taxon>Pseudomonadati</taxon>
        <taxon>Pseudomonadota</taxon>
        <taxon>Gammaproteobacteria</taxon>
        <taxon>Vibrionales</taxon>
        <taxon>Vibrionaceae</taxon>
        <taxon>Photobacterium</taxon>
    </lineage>
</organism>
<sequence length="205" mass="22341">MNQITLDGILITPSKVVCVGRNYVEHIHELGNEVPDEMVLFVKPNSAISSSLLASHNGDELHYEGEISFLYQNGKFSAVAFGIDLTKRSVQNVLKSKSLPWERSKAFNGSAVFSEFVSLQPEASLLGLTLSINNTLIQEGDTQLMLYKPDEILAEIQTFMVLTDGDIVMTGTPKGVGKIIAGDVYIGTVTQNGKPLISHQWTASV</sequence>
<protein>
    <submittedName>
        <fullName evidence="3">2-keto-4-pentenoate hydratase</fullName>
    </submittedName>
</protein>
<gene>
    <name evidence="3" type="ORF">C9J12_09805</name>
</gene>
<keyword evidence="1" id="KW-0479">Metal-binding</keyword>
<accession>A0A2T3JJT3</accession>
<feature type="domain" description="Fumarylacetoacetase-like C-terminal" evidence="2">
    <location>
        <begin position="15"/>
        <end position="184"/>
    </location>
</feature>
<evidence type="ECO:0000259" key="2">
    <source>
        <dbReference type="Pfam" id="PF01557"/>
    </source>
</evidence>
<dbReference type="InterPro" id="IPR036663">
    <property type="entry name" value="Fumarylacetoacetase_C_sf"/>
</dbReference>
<evidence type="ECO:0000313" key="4">
    <source>
        <dbReference type="Proteomes" id="UP000240987"/>
    </source>
</evidence>
<dbReference type="PANTHER" id="PTHR11820:SF7">
    <property type="entry name" value="ACYLPYRUVASE FAHD1, MITOCHONDRIAL"/>
    <property type="match status" value="1"/>
</dbReference>
<dbReference type="InterPro" id="IPR011234">
    <property type="entry name" value="Fumarylacetoacetase-like_C"/>
</dbReference>
<dbReference type="PANTHER" id="PTHR11820">
    <property type="entry name" value="ACYLPYRUVASE"/>
    <property type="match status" value="1"/>
</dbReference>
<dbReference type="SUPFAM" id="SSF56529">
    <property type="entry name" value="FAH"/>
    <property type="match status" value="1"/>
</dbReference>
<dbReference type="EMBL" id="PYMJ01000007">
    <property type="protein sequence ID" value="PSU49263.1"/>
    <property type="molecule type" value="Genomic_DNA"/>
</dbReference>
<dbReference type="Pfam" id="PF01557">
    <property type="entry name" value="FAA_hydrolase"/>
    <property type="match status" value="1"/>
</dbReference>
<name>A0A2T3JJT3_9GAMM</name>
<evidence type="ECO:0000313" key="3">
    <source>
        <dbReference type="EMBL" id="PSU49263.1"/>
    </source>
</evidence>
<dbReference type="RefSeq" id="WP_107242533.1">
    <property type="nucleotide sequence ID" value="NZ_PYMJ01000007.1"/>
</dbReference>
<comment type="caution">
    <text evidence="3">The sequence shown here is derived from an EMBL/GenBank/DDBJ whole genome shotgun (WGS) entry which is preliminary data.</text>
</comment>
<keyword evidence="4" id="KW-1185">Reference proteome</keyword>
<dbReference type="Gene3D" id="3.90.850.10">
    <property type="entry name" value="Fumarylacetoacetase-like, C-terminal domain"/>
    <property type="match status" value="1"/>
</dbReference>
<dbReference type="AlphaFoldDB" id="A0A2T3JJT3"/>
<dbReference type="Proteomes" id="UP000240987">
    <property type="component" value="Unassembled WGS sequence"/>
</dbReference>